<reference evidence="2 3" key="1">
    <citation type="submission" date="2021-04" db="EMBL/GenBank/DDBJ databases">
        <authorList>
            <person name="Ivanova A."/>
        </authorList>
    </citation>
    <scope>NUCLEOTIDE SEQUENCE [LARGE SCALE GENOMIC DNA]</scope>
    <source>
        <strain evidence="2 3">G18</strain>
    </source>
</reference>
<evidence type="ECO:0000256" key="1">
    <source>
        <dbReference type="SAM" id="MobiDB-lite"/>
    </source>
</evidence>
<dbReference type="NCBIfam" id="TIGR02996">
    <property type="entry name" value="rpt_mate_G_obs"/>
    <property type="match status" value="1"/>
</dbReference>
<dbReference type="Proteomes" id="UP000676565">
    <property type="component" value="Unassembled WGS sequence"/>
</dbReference>
<sequence>MNDDAAFIAALVADPNDDATRLVYADWLEERGDMRGEFLRLQHQLASVLERIQHVRPQVETEWASSVAIRRDLVIRAFDADQRHAVTKLARLHTDMMLEQARALLSNLPATVLRDLPLEKAEALRQEFAKVAIVTIERPALKPEPEERSWPESESAAGPPGTPSS</sequence>
<gene>
    <name evidence="2" type="ORF">J8F10_01090</name>
</gene>
<comment type="caution">
    <text evidence="2">The sequence shown here is derived from an EMBL/GenBank/DDBJ whole genome shotgun (WGS) entry which is preliminary data.</text>
</comment>
<accession>A0ABS5BJL2</accession>
<dbReference type="EMBL" id="JAGKQQ010000001">
    <property type="protein sequence ID" value="MBP3953896.1"/>
    <property type="molecule type" value="Genomic_DNA"/>
</dbReference>
<name>A0ABS5BJL2_9BACT</name>
<feature type="region of interest" description="Disordered" evidence="1">
    <location>
        <begin position="142"/>
        <end position="165"/>
    </location>
</feature>
<protein>
    <submittedName>
        <fullName evidence="2">TIGR02996 domain-containing protein</fullName>
    </submittedName>
</protein>
<dbReference type="Gene3D" id="3.30.1390.10">
    <property type="match status" value="1"/>
</dbReference>
<keyword evidence="3" id="KW-1185">Reference proteome</keyword>
<feature type="compositionally biased region" description="Basic and acidic residues" evidence="1">
    <location>
        <begin position="142"/>
        <end position="151"/>
    </location>
</feature>
<proteinExistence type="predicted"/>
<dbReference type="InterPro" id="IPR014719">
    <property type="entry name" value="Ribosomal_bL12_C/ClpS-like"/>
</dbReference>
<organism evidence="2 3">
    <name type="scientific">Gemmata palustris</name>
    <dbReference type="NCBI Taxonomy" id="2822762"/>
    <lineage>
        <taxon>Bacteria</taxon>
        <taxon>Pseudomonadati</taxon>
        <taxon>Planctomycetota</taxon>
        <taxon>Planctomycetia</taxon>
        <taxon>Gemmatales</taxon>
        <taxon>Gemmataceae</taxon>
        <taxon>Gemmata</taxon>
    </lineage>
</organism>
<evidence type="ECO:0000313" key="2">
    <source>
        <dbReference type="EMBL" id="MBP3953896.1"/>
    </source>
</evidence>
<dbReference type="RefSeq" id="WP_210651836.1">
    <property type="nucleotide sequence ID" value="NZ_JAGKQQ010000001.1"/>
</dbReference>
<evidence type="ECO:0000313" key="3">
    <source>
        <dbReference type="Proteomes" id="UP000676565"/>
    </source>
</evidence>
<dbReference type="SUPFAM" id="SSF54736">
    <property type="entry name" value="ClpS-like"/>
    <property type="match status" value="1"/>
</dbReference>
<dbReference type="InterPro" id="IPR014338">
    <property type="entry name" value="CHP02996_rpt-companion-dom"/>
</dbReference>